<dbReference type="Proteomes" id="UP000192575">
    <property type="component" value="Unassembled WGS sequence"/>
</dbReference>
<evidence type="ECO:0000313" key="1">
    <source>
        <dbReference type="EMBL" id="OQQ91338.1"/>
    </source>
</evidence>
<proteinExistence type="predicted"/>
<keyword evidence="1" id="KW-0808">Transferase</keyword>
<gene>
    <name evidence="1" type="ORF">B6U56_02705</name>
</gene>
<accession>A0A1V9REE4</accession>
<dbReference type="EMBL" id="NBEF01000014">
    <property type="protein sequence ID" value="OQQ91338.1"/>
    <property type="molecule type" value="Genomic_DNA"/>
</dbReference>
<dbReference type="SUPFAM" id="SSF53335">
    <property type="entry name" value="S-adenosyl-L-methionine-dependent methyltransferases"/>
    <property type="match status" value="1"/>
</dbReference>
<comment type="caution">
    <text evidence="1">The sequence shown here is derived from an EMBL/GenBank/DDBJ whole genome shotgun (WGS) entry which is preliminary data.</text>
</comment>
<keyword evidence="1" id="KW-0489">Methyltransferase</keyword>
<dbReference type="RefSeq" id="WP_081533868.1">
    <property type="nucleotide sequence ID" value="NZ_NBEF01000014.1"/>
</dbReference>
<sequence>MKILDACCGSKMFWYDKEEPHTTFMDIRDEVLIYTDRNAVRKVEVNPDIVADFRNIPFADDSFDLVVFDPPHLIHAGANSWLVKKYGKLNKDTWPQDLKLGFDECMRVLKPNGTMLFKWNEEQIKTKDVFDLFGQQPILGDKRSKTRWSVFIKKHAK</sequence>
<dbReference type="InterPro" id="IPR029063">
    <property type="entry name" value="SAM-dependent_MTases_sf"/>
</dbReference>
<dbReference type="GO" id="GO:0008168">
    <property type="term" value="F:methyltransferase activity"/>
    <property type="evidence" value="ECO:0007669"/>
    <property type="project" value="UniProtKB-KW"/>
</dbReference>
<dbReference type="AlphaFoldDB" id="A0A1V9REE4"/>
<dbReference type="GO" id="GO:0032259">
    <property type="term" value="P:methylation"/>
    <property type="evidence" value="ECO:0007669"/>
    <property type="project" value="UniProtKB-KW"/>
</dbReference>
<name>A0A1V9REE4_9LACO</name>
<reference evidence="1 2" key="1">
    <citation type="submission" date="2017-03" db="EMBL/GenBank/DDBJ databases">
        <title>Phylogenomics and comparative genomics of Lactobacillus salivarius, a mammalian gut commensal.</title>
        <authorList>
            <person name="Harris H.M."/>
        </authorList>
    </citation>
    <scope>NUCLEOTIDE SEQUENCE [LARGE SCALE GENOMIC DNA]</scope>
    <source>
        <strain evidence="1 2">JCM 1047</strain>
    </source>
</reference>
<dbReference type="Gene3D" id="3.40.50.150">
    <property type="entry name" value="Vaccinia Virus protein VP39"/>
    <property type="match status" value="1"/>
</dbReference>
<organism evidence="1 2">
    <name type="scientific">Ligilactobacillus salivarius</name>
    <dbReference type="NCBI Taxonomy" id="1624"/>
    <lineage>
        <taxon>Bacteria</taxon>
        <taxon>Bacillati</taxon>
        <taxon>Bacillota</taxon>
        <taxon>Bacilli</taxon>
        <taxon>Lactobacillales</taxon>
        <taxon>Lactobacillaceae</taxon>
        <taxon>Ligilactobacillus</taxon>
    </lineage>
</organism>
<evidence type="ECO:0000313" key="2">
    <source>
        <dbReference type="Proteomes" id="UP000192575"/>
    </source>
</evidence>
<dbReference type="CDD" id="cd02440">
    <property type="entry name" value="AdoMet_MTases"/>
    <property type="match status" value="1"/>
</dbReference>
<protein>
    <submittedName>
        <fullName evidence="1">Methyltransferase</fullName>
    </submittedName>
</protein>